<gene>
    <name evidence="1" type="ORF">BZM27_52210</name>
</gene>
<reference evidence="1 2" key="1">
    <citation type="submission" date="2017-02" db="EMBL/GenBank/DDBJ databases">
        <title>Paraburkholderia sophoroidis sp. nov. and Paraburkholderia steynii sp. nov. rhizobial symbionts of the fynbos legume Hypocalyptus sophoroides.</title>
        <authorList>
            <person name="Steenkamp E.T."/>
            <person name="Beukes C.W."/>
            <person name="Van Zyl E."/>
            <person name="Avontuur J."/>
            <person name="Chan W.Y."/>
            <person name="Hassen A."/>
            <person name="Palmer M."/>
            <person name="Mthombeni L."/>
            <person name="Phalane F."/>
            <person name="Sereme K."/>
            <person name="Venter S.N."/>
        </authorList>
    </citation>
    <scope>NUCLEOTIDE SEQUENCE [LARGE SCALE GENOMIC DNA]</scope>
    <source>
        <strain evidence="1 2">HC1.1ba</strain>
    </source>
</reference>
<dbReference type="EMBL" id="MWML01000619">
    <property type="protein sequence ID" value="TCG02931.1"/>
    <property type="molecule type" value="Genomic_DNA"/>
</dbReference>
<accession>A0A4R0XAL9</accession>
<evidence type="ECO:0000313" key="1">
    <source>
        <dbReference type="EMBL" id="TCG02931.1"/>
    </source>
</evidence>
<proteinExistence type="predicted"/>
<sequence length="77" mass="9078">MDAARPTSDSSDLMQALGVLPAVIDKCMNHREQNRMKRIYQRHPYTAEKREAWRLLGEHLEQLTQQDSRHEHTSRHA</sequence>
<name>A0A4R0XAL9_9BURK</name>
<protein>
    <recommendedName>
        <fullName evidence="3">Integrase</fullName>
    </recommendedName>
</protein>
<evidence type="ECO:0008006" key="3">
    <source>
        <dbReference type="Google" id="ProtNLM"/>
    </source>
</evidence>
<organism evidence="1 2">
    <name type="scientific">Paraburkholderia steynii</name>
    <dbReference type="NCBI Taxonomy" id="1245441"/>
    <lineage>
        <taxon>Bacteria</taxon>
        <taxon>Pseudomonadati</taxon>
        <taxon>Pseudomonadota</taxon>
        <taxon>Betaproteobacteria</taxon>
        <taxon>Burkholderiales</taxon>
        <taxon>Burkholderiaceae</taxon>
        <taxon>Paraburkholderia</taxon>
    </lineage>
</organism>
<dbReference type="Proteomes" id="UP000294200">
    <property type="component" value="Unassembled WGS sequence"/>
</dbReference>
<comment type="caution">
    <text evidence="1">The sequence shown here is derived from an EMBL/GenBank/DDBJ whole genome shotgun (WGS) entry which is preliminary data.</text>
</comment>
<dbReference type="AlphaFoldDB" id="A0A4R0XAL9"/>
<keyword evidence="2" id="KW-1185">Reference proteome</keyword>
<evidence type="ECO:0000313" key="2">
    <source>
        <dbReference type="Proteomes" id="UP000294200"/>
    </source>
</evidence>